<dbReference type="Proteomes" id="UP000237749">
    <property type="component" value="Unassembled WGS sequence"/>
</dbReference>
<dbReference type="RefSeq" id="WP_104439828.1">
    <property type="nucleotide sequence ID" value="NZ_PTJA01000023.1"/>
</dbReference>
<proteinExistence type="predicted"/>
<dbReference type="InterPro" id="IPR049065">
    <property type="entry name" value="Nakanori"/>
</dbReference>
<dbReference type="Gene3D" id="2.60.270.50">
    <property type="match status" value="1"/>
</dbReference>
<dbReference type="InterPro" id="IPR053085">
    <property type="entry name" value="Jasmonate-induced_protein"/>
</dbReference>
<evidence type="ECO:0000313" key="2">
    <source>
        <dbReference type="Proteomes" id="UP000237749"/>
    </source>
</evidence>
<dbReference type="PANTHER" id="PTHR36482:SF5">
    <property type="entry name" value="23 KDA JASMONATE-INDUCED PROTEIN-LIKE"/>
    <property type="match status" value="1"/>
</dbReference>
<name>A0A2S6HB39_9FIRM</name>
<protein>
    <submittedName>
        <fullName evidence="1">Uncharacterized protein</fullName>
    </submittedName>
</protein>
<dbReference type="PANTHER" id="PTHR36482">
    <property type="entry name" value="OSJNBA0024J22.15 PROTEIN"/>
    <property type="match status" value="1"/>
</dbReference>
<dbReference type="OrthoDB" id="3872072at2"/>
<evidence type="ECO:0000313" key="1">
    <source>
        <dbReference type="EMBL" id="PPK74687.1"/>
    </source>
</evidence>
<dbReference type="EMBL" id="PTJA01000023">
    <property type="protein sequence ID" value="PPK74687.1"/>
    <property type="molecule type" value="Genomic_DNA"/>
</dbReference>
<dbReference type="AlphaFoldDB" id="A0A2S6HB39"/>
<sequence length="207" mass="22423">MIIGSEVNSDVVKSYPQYVKEPNITPLILSKVAMQQLTATDSRGDSLQMAATKAVNAMKNEYGQGASTLVMIFNASGETLRYQANRNWSGETEKYPFDTTIANGEYSVFLHVKAGIFTGSVGSVVFRGDSGSDFLFAWDNPYIGSNSSYVDVQSKDYWPSVQSWSEVESRLTSSGISSNADNGTFAVSSMIGSATSPIAQFKVIRKA</sequence>
<reference evidence="1 2" key="1">
    <citation type="submission" date="2018-02" db="EMBL/GenBank/DDBJ databases">
        <title>Genomic Encyclopedia of Archaeal and Bacterial Type Strains, Phase II (KMG-II): from individual species to whole genera.</title>
        <authorList>
            <person name="Goeker M."/>
        </authorList>
    </citation>
    <scope>NUCLEOTIDE SEQUENCE [LARGE SCALE GENOMIC DNA]</scope>
    <source>
        <strain evidence="1 2">DSM 3808</strain>
    </source>
</reference>
<comment type="caution">
    <text evidence="1">The sequence shown here is derived from an EMBL/GenBank/DDBJ whole genome shotgun (WGS) entry which is preliminary data.</text>
</comment>
<accession>A0A2S6HB39</accession>
<dbReference type="Pfam" id="PF21230">
    <property type="entry name" value="Nakanori"/>
    <property type="match status" value="1"/>
</dbReference>
<organism evidence="1 2">
    <name type="scientific">Lacrimispora xylanisolvens</name>
    <dbReference type="NCBI Taxonomy" id="384636"/>
    <lineage>
        <taxon>Bacteria</taxon>
        <taxon>Bacillati</taxon>
        <taxon>Bacillota</taxon>
        <taxon>Clostridia</taxon>
        <taxon>Lachnospirales</taxon>
        <taxon>Lachnospiraceae</taxon>
        <taxon>Lacrimispora</taxon>
    </lineage>
</organism>
<gene>
    <name evidence="1" type="ORF">BXY41_1232</name>
</gene>
<keyword evidence="2" id="KW-1185">Reference proteome</keyword>